<dbReference type="GO" id="GO:0046872">
    <property type="term" value="F:metal ion binding"/>
    <property type="evidence" value="ECO:0007669"/>
    <property type="project" value="UniProtKB-KW"/>
</dbReference>
<evidence type="ECO:0000256" key="9">
    <source>
        <dbReference type="ARBA" id="ARBA00023136"/>
    </source>
</evidence>
<evidence type="ECO:0000256" key="10">
    <source>
        <dbReference type="ARBA" id="ARBA00023157"/>
    </source>
</evidence>
<keyword evidence="6" id="KW-0560">Oxidoreductase</keyword>
<evidence type="ECO:0000256" key="5">
    <source>
        <dbReference type="ARBA" id="ARBA00022989"/>
    </source>
</evidence>
<feature type="transmembrane region" description="Helical" evidence="12">
    <location>
        <begin position="228"/>
        <end position="249"/>
    </location>
</feature>
<dbReference type="Pfam" id="PF02628">
    <property type="entry name" value="COX15-CtaA"/>
    <property type="match status" value="1"/>
</dbReference>
<feature type="transmembrane region" description="Helical" evidence="12">
    <location>
        <begin position="286"/>
        <end position="308"/>
    </location>
</feature>
<gene>
    <name evidence="13" type="ORF">GGG17_13485</name>
</gene>
<keyword evidence="2" id="KW-1003">Cell membrane</keyword>
<comment type="pathway">
    <text evidence="11">Porphyrin-containing compound metabolism.</text>
</comment>
<evidence type="ECO:0000256" key="4">
    <source>
        <dbReference type="ARBA" id="ARBA00022723"/>
    </source>
</evidence>
<evidence type="ECO:0000256" key="1">
    <source>
        <dbReference type="ARBA" id="ARBA00004141"/>
    </source>
</evidence>
<dbReference type="PANTHER" id="PTHR35457:SF1">
    <property type="entry name" value="HEME A SYNTHASE"/>
    <property type="match status" value="1"/>
</dbReference>
<keyword evidence="3 12" id="KW-0812">Transmembrane</keyword>
<dbReference type="GO" id="GO:0006784">
    <property type="term" value="P:heme A biosynthetic process"/>
    <property type="evidence" value="ECO:0007669"/>
    <property type="project" value="InterPro"/>
</dbReference>
<keyword evidence="5 12" id="KW-1133">Transmembrane helix</keyword>
<feature type="transmembrane region" description="Helical" evidence="12">
    <location>
        <begin position="261"/>
        <end position="280"/>
    </location>
</feature>
<keyword evidence="7" id="KW-0408">Iron</keyword>
<evidence type="ECO:0000256" key="12">
    <source>
        <dbReference type="SAM" id="Phobius"/>
    </source>
</evidence>
<feature type="transmembrane region" description="Helical" evidence="12">
    <location>
        <begin position="116"/>
        <end position="141"/>
    </location>
</feature>
<protein>
    <submittedName>
        <fullName evidence="13">Heme A synthase</fullName>
    </submittedName>
</protein>
<name>A0A6I3IFY9_9MICO</name>
<dbReference type="GO" id="GO:0016020">
    <property type="term" value="C:membrane"/>
    <property type="evidence" value="ECO:0007669"/>
    <property type="project" value="UniProtKB-SubCell"/>
</dbReference>
<proteinExistence type="predicted"/>
<dbReference type="GO" id="GO:0016491">
    <property type="term" value="F:oxidoreductase activity"/>
    <property type="evidence" value="ECO:0007669"/>
    <property type="project" value="UniProtKB-KW"/>
</dbReference>
<sequence>MSTSTTPGAPTHSPADVVTPPRGARDWMWIALVANLVGNVAIILTGGLVRLTGSGLGCPTWPECTAGSLVPTGEQTEGFHKFIEFGNRLMSPVLVVIAAWVLVLAARRFWRSRRRFVYACAVPLLFVLVQAVVGGIIVLARLDPRTVSPHFLISLFLVANATYLLYRYREGDDAPQRAVPTVVQRLAWAAAAVGGVVCVLGTAVTGSGPHSGDKDENVRFGFDPHATSWLHADSVMLFLGLAVALVVASRLIEVPAPFRRAWDWTLALSLLQGLVGYVQYFTGRPIAVVAVHLLLSALFTVLLTQGVLTARRR</sequence>
<keyword evidence="4" id="KW-0479">Metal-binding</keyword>
<dbReference type="AlphaFoldDB" id="A0A6I3IFY9"/>
<reference evidence="13 14" key="1">
    <citation type="submission" date="2019-11" db="EMBL/GenBank/DDBJ databases">
        <title>Whole genome sequencing identifies a novel species of the genus Arsenicicoccus isolated from human blood.</title>
        <authorList>
            <person name="Jeong J.H."/>
            <person name="Kweon O.J."/>
            <person name="Kim H.R."/>
            <person name="Kim T.-H."/>
            <person name="Ha S.-M."/>
            <person name="Lee M.-K."/>
        </authorList>
    </citation>
    <scope>NUCLEOTIDE SEQUENCE [LARGE SCALE GENOMIC DNA]</scope>
    <source>
        <strain evidence="13 14">MKL-02</strain>
    </source>
</reference>
<dbReference type="Proteomes" id="UP000431092">
    <property type="component" value="Unassembled WGS sequence"/>
</dbReference>
<feature type="transmembrane region" description="Helical" evidence="12">
    <location>
        <begin position="89"/>
        <end position="109"/>
    </location>
</feature>
<dbReference type="PANTHER" id="PTHR35457">
    <property type="entry name" value="HEME A SYNTHASE"/>
    <property type="match status" value="1"/>
</dbReference>
<keyword evidence="10" id="KW-1015">Disulfide bond</keyword>
<dbReference type="EMBL" id="WLVL01000040">
    <property type="protein sequence ID" value="MTB72962.1"/>
    <property type="molecule type" value="Genomic_DNA"/>
</dbReference>
<evidence type="ECO:0000256" key="3">
    <source>
        <dbReference type="ARBA" id="ARBA00022692"/>
    </source>
</evidence>
<dbReference type="RefSeq" id="WP_311966691.1">
    <property type="nucleotide sequence ID" value="NZ_WLVL01000040.1"/>
</dbReference>
<feature type="transmembrane region" description="Helical" evidence="12">
    <location>
        <begin position="27"/>
        <end position="49"/>
    </location>
</feature>
<comment type="caution">
    <text evidence="13">The sequence shown here is derived from an EMBL/GenBank/DDBJ whole genome shotgun (WGS) entry which is preliminary data.</text>
</comment>
<evidence type="ECO:0000313" key="14">
    <source>
        <dbReference type="Proteomes" id="UP000431092"/>
    </source>
</evidence>
<keyword evidence="9 12" id="KW-0472">Membrane</keyword>
<keyword evidence="14" id="KW-1185">Reference proteome</keyword>
<dbReference type="InterPro" id="IPR050450">
    <property type="entry name" value="COX15/CtaA_HemeA_synthase"/>
</dbReference>
<evidence type="ECO:0000256" key="2">
    <source>
        <dbReference type="ARBA" id="ARBA00022475"/>
    </source>
</evidence>
<dbReference type="InterPro" id="IPR003780">
    <property type="entry name" value="COX15/CtaA_fam"/>
</dbReference>
<evidence type="ECO:0000256" key="7">
    <source>
        <dbReference type="ARBA" id="ARBA00023004"/>
    </source>
</evidence>
<keyword evidence="8" id="KW-0350">Heme biosynthesis</keyword>
<feature type="transmembrane region" description="Helical" evidence="12">
    <location>
        <begin position="186"/>
        <end position="208"/>
    </location>
</feature>
<evidence type="ECO:0000256" key="11">
    <source>
        <dbReference type="ARBA" id="ARBA00023444"/>
    </source>
</evidence>
<feature type="transmembrane region" description="Helical" evidence="12">
    <location>
        <begin position="147"/>
        <end position="166"/>
    </location>
</feature>
<evidence type="ECO:0000256" key="6">
    <source>
        <dbReference type="ARBA" id="ARBA00023002"/>
    </source>
</evidence>
<accession>A0A6I3IFY9</accession>
<evidence type="ECO:0000256" key="8">
    <source>
        <dbReference type="ARBA" id="ARBA00023133"/>
    </source>
</evidence>
<comment type="subcellular location">
    <subcellularLocation>
        <location evidence="1">Membrane</location>
        <topology evidence="1">Multi-pass membrane protein</topology>
    </subcellularLocation>
</comment>
<evidence type="ECO:0000313" key="13">
    <source>
        <dbReference type="EMBL" id="MTB72962.1"/>
    </source>
</evidence>
<organism evidence="13 14">
    <name type="scientific">Arsenicicoccus cauae</name>
    <dbReference type="NCBI Taxonomy" id="2663847"/>
    <lineage>
        <taxon>Bacteria</taxon>
        <taxon>Bacillati</taxon>
        <taxon>Actinomycetota</taxon>
        <taxon>Actinomycetes</taxon>
        <taxon>Micrococcales</taxon>
        <taxon>Intrasporangiaceae</taxon>
        <taxon>Arsenicicoccus</taxon>
    </lineage>
</organism>